<evidence type="ECO:0000256" key="2">
    <source>
        <dbReference type="ARBA" id="ARBA00022723"/>
    </source>
</evidence>
<dbReference type="GO" id="GO:0004222">
    <property type="term" value="F:metalloendopeptidase activity"/>
    <property type="evidence" value="ECO:0007669"/>
    <property type="project" value="InterPro"/>
</dbReference>
<name>A0A0S7XQD7_9BACT</name>
<keyword evidence="7" id="KW-1133">Transmembrane helix</keyword>
<dbReference type="EMBL" id="LIZY01000014">
    <property type="protein sequence ID" value="KPJ64648.1"/>
    <property type="molecule type" value="Genomic_DNA"/>
</dbReference>
<organism evidence="9 10">
    <name type="scientific">candidate division KD3-62 bacterium DG_56</name>
    <dbReference type="NCBI Taxonomy" id="1704032"/>
    <lineage>
        <taxon>Bacteria</taxon>
        <taxon>candidate division KD3-62</taxon>
    </lineage>
</organism>
<dbReference type="Proteomes" id="UP000052020">
    <property type="component" value="Unassembled WGS sequence"/>
</dbReference>
<keyword evidence="7" id="KW-0812">Transmembrane</keyword>
<keyword evidence="2" id="KW-0479">Metal-binding</keyword>
<comment type="cofactor">
    <cofactor evidence="6">
        <name>Zn(2+)</name>
        <dbReference type="ChEBI" id="CHEBI:29105"/>
    </cofactor>
    <text evidence="6">Binds 1 zinc ion per subunit.</text>
</comment>
<keyword evidence="5 6" id="KW-0482">Metalloprotease</keyword>
<evidence type="ECO:0000256" key="3">
    <source>
        <dbReference type="ARBA" id="ARBA00022801"/>
    </source>
</evidence>
<evidence type="ECO:0000256" key="1">
    <source>
        <dbReference type="ARBA" id="ARBA00022670"/>
    </source>
</evidence>
<dbReference type="Pfam" id="PF01435">
    <property type="entry name" value="Peptidase_M48"/>
    <property type="match status" value="1"/>
</dbReference>
<comment type="similarity">
    <text evidence="6">Belongs to the peptidase M48 family.</text>
</comment>
<evidence type="ECO:0000259" key="8">
    <source>
        <dbReference type="Pfam" id="PF01435"/>
    </source>
</evidence>
<accession>A0A0S7XQD7</accession>
<dbReference type="GO" id="GO:0006508">
    <property type="term" value="P:proteolysis"/>
    <property type="evidence" value="ECO:0007669"/>
    <property type="project" value="UniProtKB-KW"/>
</dbReference>
<evidence type="ECO:0000256" key="5">
    <source>
        <dbReference type="ARBA" id="ARBA00023049"/>
    </source>
</evidence>
<evidence type="ECO:0000256" key="7">
    <source>
        <dbReference type="SAM" id="Phobius"/>
    </source>
</evidence>
<keyword evidence="3 6" id="KW-0378">Hydrolase</keyword>
<dbReference type="GO" id="GO:0046872">
    <property type="term" value="F:metal ion binding"/>
    <property type="evidence" value="ECO:0007669"/>
    <property type="project" value="UniProtKB-KW"/>
</dbReference>
<keyword evidence="4 6" id="KW-0862">Zinc</keyword>
<evidence type="ECO:0000256" key="4">
    <source>
        <dbReference type="ARBA" id="ARBA00022833"/>
    </source>
</evidence>
<sequence length="343" mass="37672">MAVRVRLDRGKKEKAALTLDDFRHPQEVPAHRRALQEAVAIWVVMIGFVTLLGTFFGKQQKPLIFLILPAVAAGWILLSLLYFLVIARGSERRQEAELRKEQKRGAMAGSPDAAAARALEEAARNAGRSLGAGVSTVALVDGPPEARLVGGAVTVSRSLQEQLSPQEIACIIARQLGHLRAKHANLMGAADRVAGLDRLVRHSLALPITILLDRLRAWTPYAERTADRAALVLTQNHKLCSSAIIKEAIARYGGEVVWREKDGWQFDEGFESSEERGIQTEELSAYLAREGELQLDSGDMTAHYRLGEFLRQHPDVHSRVAELAQFAASPEYRAAVEKAAPAK</sequence>
<comment type="caution">
    <text evidence="9">The sequence shown here is derived from an EMBL/GenBank/DDBJ whole genome shotgun (WGS) entry which is preliminary data.</text>
</comment>
<feature type="transmembrane region" description="Helical" evidence="7">
    <location>
        <begin position="39"/>
        <end position="57"/>
    </location>
</feature>
<keyword evidence="7" id="KW-0472">Membrane</keyword>
<dbReference type="InterPro" id="IPR001915">
    <property type="entry name" value="Peptidase_M48"/>
</dbReference>
<protein>
    <recommendedName>
        <fullName evidence="8">Peptidase M48 domain-containing protein</fullName>
    </recommendedName>
</protein>
<keyword evidence="1 6" id="KW-0645">Protease</keyword>
<evidence type="ECO:0000313" key="10">
    <source>
        <dbReference type="Proteomes" id="UP000052020"/>
    </source>
</evidence>
<feature type="transmembrane region" description="Helical" evidence="7">
    <location>
        <begin position="63"/>
        <end position="85"/>
    </location>
</feature>
<dbReference type="AlphaFoldDB" id="A0A0S7XQD7"/>
<feature type="domain" description="Peptidase M48" evidence="8">
    <location>
        <begin position="117"/>
        <end position="325"/>
    </location>
</feature>
<dbReference type="Gene3D" id="3.30.2010.10">
    <property type="entry name" value="Metalloproteases ('zincins'), catalytic domain"/>
    <property type="match status" value="1"/>
</dbReference>
<evidence type="ECO:0000256" key="6">
    <source>
        <dbReference type="RuleBase" id="RU003983"/>
    </source>
</evidence>
<proteinExistence type="inferred from homology"/>
<evidence type="ECO:0000313" key="9">
    <source>
        <dbReference type="EMBL" id="KPJ64648.1"/>
    </source>
</evidence>
<reference evidence="9 10" key="1">
    <citation type="journal article" date="2015" name="Microbiome">
        <title>Genomic resolution of linkages in carbon, nitrogen, and sulfur cycling among widespread estuary sediment bacteria.</title>
        <authorList>
            <person name="Baker B.J."/>
            <person name="Lazar C.S."/>
            <person name="Teske A.P."/>
            <person name="Dick G.J."/>
        </authorList>
    </citation>
    <scope>NUCLEOTIDE SEQUENCE [LARGE SCALE GENOMIC DNA]</scope>
    <source>
        <strain evidence="9">DG_56</strain>
    </source>
</reference>
<gene>
    <name evidence="9" type="ORF">AMK68_01020</name>
</gene>